<dbReference type="InterPro" id="IPR012945">
    <property type="entry name" value="Tubulin-bd_cofactor_C_dom"/>
</dbReference>
<sequence length="196" mass="22255">SDKDKVDPKDYTIANVKYDSVIKRPGDIAGQQFIVENCEFANIGLFDYINTITIDDSHLNVVLRNCISCRIMCCSQQFRSRDCKNIEIFLYCATQPAIESCYDLTFGCFSANYKGLEDQFKKANLCVLNNNWTNIYDFTLNDEEQHWSLFSNTVKAEDYFSGIPSDNDMDLSFNWMTSVVPKTLGSMPTANGISGE</sequence>
<feature type="binding site" evidence="2">
    <location>
        <begin position="76"/>
        <end position="79"/>
    </location>
    <ligand>
        <name>GTP</name>
        <dbReference type="ChEBI" id="CHEBI:37565"/>
    </ligand>
</feature>
<evidence type="ECO:0000256" key="2">
    <source>
        <dbReference type="PIRSR" id="PIRSR037947-1"/>
    </source>
</evidence>
<feature type="non-terminal residue" evidence="4">
    <location>
        <position position="1"/>
    </location>
</feature>
<name>A0A7R9QZE3_9ACAR</name>
<dbReference type="PROSITE" id="PS51329">
    <property type="entry name" value="C_CAP_COFACTOR_C"/>
    <property type="match status" value="1"/>
</dbReference>
<dbReference type="GO" id="GO:0006892">
    <property type="term" value="P:post-Golgi vesicle-mediated transport"/>
    <property type="evidence" value="ECO:0007669"/>
    <property type="project" value="TreeGrafter"/>
</dbReference>
<accession>A0A7R9QZE3</accession>
<dbReference type="AlphaFoldDB" id="A0A7R9QZE3"/>
<organism evidence="4">
    <name type="scientific">Oppiella nova</name>
    <dbReference type="NCBI Taxonomy" id="334625"/>
    <lineage>
        <taxon>Eukaryota</taxon>
        <taxon>Metazoa</taxon>
        <taxon>Ecdysozoa</taxon>
        <taxon>Arthropoda</taxon>
        <taxon>Chelicerata</taxon>
        <taxon>Arachnida</taxon>
        <taxon>Acari</taxon>
        <taxon>Acariformes</taxon>
        <taxon>Sarcoptiformes</taxon>
        <taxon>Oribatida</taxon>
        <taxon>Brachypylina</taxon>
        <taxon>Oppioidea</taxon>
        <taxon>Oppiidae</taxon>
        <taxon>Oppiella</taxon>
    </lineage>
</organism>
<dbReference type="PANTHER" id="PTHR15440">
    <property type="entry name" value="XRP2 PROTEIN"/>
    <property type="match status" value="1"/>
</dbReference>
<dbReference type="Pfam" id="PF07986">
    <property type="entry name" value="TBCC"/>
    <property type="match status" value="1"/>
</dbReference>
<dbReference type="InterPro" id="IPR039093">
    <property type="entry name" value="XRP2"/>
</dbReference>
<dbReference type="InterPro" id="IPR016098">
    <property type="entry name" value="CAP/MinC_C"/>
</dbReference>
<dbReference type="EMBL" id="CAJPVJ010030168">
    <property type="protein sequence ID" value="CAG2180108.1"/>
    <property type="molecule type" value="Genomic_DNA"/>
</dbReference>
<evidence type="ECO:0000259" key="3">
    <source>
        <dbReference type="PROSITE" id="PS51329"/>
    </source>
</evidence>
<gene>
    <name evidence="4" type="ORF">ONB1V03_LOCUS19531</name>
</gene>
<dbReference type="GO" id="GO:0005096">
    <property type="term" value="F:GTPase activator activity"/>
    <property type="evidence" value="ECO:0007669"/>
    <property type="project" value="InterPro"/>
</dbReference>
<keyword evidence="5" id="KW-1185">Reference proteome</keyword>
<dbReference type="GO" id="GO:0005525">
    <property type="term" value="F:GTP binding"/>
    <property type="evidence" value="ECO:0007669"/>
    <property type="project" value="UniProtKB-KW"/>
</dbReference>
<evidence type="ECO:0000256" key="1">
    <source>
        <dbReference type="ARBA" id="ARBA00008848"/>
    </source>
</evidence>
<feature type="domain" description="C-CAP/cofactor C-like" evidence="3">
    <location>
        <begin position="1"/>
        <end position="140"/>
    </location>
</feature>
<proteinExistence type="inferred from homology"/>
<dbReference type="GO" id="GO:0005929">
    <property type="term" value="C:cilium"/>
    <property type="evidence" value="ECO:0007669"/>
    <property type="project" value="TreeGrafter"/>
</dbReference>
<dbReference type="Proteomes" id="UP000728032">
    <property type="component" value="Unassembled WGS sequence"/>
</dbReference>
<dbReference type="Gene3D" id="2.160.20.70">
    <property type="match status" value="1"/>
</dbReference>
<dbReference type="OrthoDB" id="194775at2759"/>
<reference evidence="4" key="1">
    <citation type="submission" date="2020-11" db="EMBL/GenBank/DDBJ databases">
        <authorList>
            <person name="Tran Van P."/>
        </authorList>
    </citation>
    <scope>NUCLEOTIDE SEQUENCE</scope>
</reference>
<dbReference type="PANTHER" id="PTHR15440:SF0">
    <property type="entry name" value="PROTEIN XRP2"/>
    <property type="match status" value="1"/>
</dbReference>
<dbReference type="PIRSF" id="PIRSF037947">
    <property type="entry name" value="Protein_XRP2"/>
    <property type="match status" value="1"/>
</dbReference>
<evidence type="ECO:0000313" key="4">
    <source>
        <dbReference type="EMBL" id="CAD7662971.1"/>
    </source>
</evidence>
<protein>
    <recommendedName>
        <fullName evidence="3">C-CAP/cofactor C-like domain-containing protein</fullName>
    </recommendedName>
</protein>
<dbReference type="EMBL" id="OC944993">
    <property type="protein sequence ID" value="CAD7662971.1"/>
    <property type="molecule type" value="Genomic_DNA"/>
</dbReference>
<dbReference type="GO" id="GO:1990075">
    <property type="term" value="C:periciliary membrane compartment"/>
    <property type="evidence" value="ECO:0007669"/>
    <property type="project" value="TreeGrafter"/>
</dbReference>
<keyword evidence="2" id="KW-0342">GTP-binding</keyword>
<feature type="non-terminal residue" evidence="4">
    <location>
        <position position="196"/>
    </location>
</feature>
<evidence type="ECO:0000313" key="5">
    <source>
        <dbReference type="Proteomes" id="UP000728032"/>
    </source>
</evidence>
<comment type="similarity">
    <text evidence="1">Belongs to the TBCC family.</text>
</comment>
<dbReference type="InterPro" id="IPR017901">
    <property type="entry name" value="C-CAP_CF_C-like"/>
</dbReference>
<keyword evidence="2" id="KW-0547">Nucleotide-binding</keyword>